<dbReference type="EMBL" id="PXXK01000570">
    <property type="protein sequence ID" value="RFN43450.1"/>
    <property type="molecule type" value="Genomic_DNA"/>
</dbReference>
<feature type="compositionally biased region" description="Basic and acidic residues" evidence="1">
    <location>
        <begin position="1"/>
        <end position="24"/>
    </location>
</feature>
<gene>
    <name evidence="2" type="ORF">FIE12Z_12312</name>
</gene>
<evidence type="ECO:0000313" key="3">
    <source>
        <dbReference type="Proteomes" id="UP000265631"/>
    </source>
</evidence>
<comment type="caution">
    <text evidence="2">The sequence shown here is derived from an EMBL/GenBank/DDBJ whole genome shotgun (WGS) entry which is preliminary data.</text>
</comment>
<feature type="compositionally biased region" description="Basic and acidic residues" evidence="1">
    <location>
        <begin position="95"/>
        <end position="106"/>
    </location>
</feature>
<dbReference type="AlphaFoldDB" id="A0A395M6F0"/>
<feature type="region of interest" description="Disordered" evidence="1">
    <location>
        <begin position="177"/>
        <end position="216"/>
    </location>
</feature>
<dbReference type="Proteomes" id="UP000265631">
    <property type="component" value="Unassembled WGS sequence"/>
</dbReference>
<feature type="region of interest" description="Disordered" evidence="1">
    <location>
        <begin position="78"/>
        <end position="116"/>
    </location>
</feature>
<accession>A0A395M6F0</accession>
<protein>
    <submittedName>
        <fullName evidence="2">Uncharacterized protein</fullName>
    </submittedName>
</protein>
<proteinExistence type="predicted"/>
<reference evidence="2 3" key="1">
    <citation type="journal article" date="2018" name="PLoS Pathog.">
        <title>Evolution of structural diversity of trichothecenes, a family of toxins produced by plant pathogenic and entomopathogenic fungi.</title>
        <authorList>
            <person name="Proctor R.H."/>
            <person name="McCormick S.P."/>
            <person name="Kim H.S."/>
            <person name="Cardoza R.E."/>
            <person name="Stanley A.M."/>
            <person name="Lindo L."/>
            <person name="Kelly A."/>
            <person name="Brown D.W."/>
            <person name="Lee T."/>
            <person name="Vaughan M.M."/>
            <person name="Alexander N.J."/>
            <person name="Busman M."/>
            <person name="Gutierrez S."/>
        </authorList>
    </citation>
    <scope>NUCLEOTIDE SEQUENCE [LARGE SCALE GENOMIC DNA]</scope>
    <source>
        <strain evidence="2 3">NRRL 13405</strain>
    </source>
</reference>
<sequence>MTAHPEDRAHKSEGRVATHNEVRGSKRRANWDIEQTVLQDKPQFLHAGPHTAPSTYEHSGQAWKLAKPDRHFHPSVEVSTVGERRVTPGEDDERTEERIPVSENAKRRSSSPPQPILNNPALLQMIWAMHCSRRDMALQELQARYAPAAQAGNTVTPTAPQSDKYDTLSYNYVQQSKMPSPTYNEENTTDPSHFPEKLGTPNASEESFDSGWLDNIDPVLGPDGKLMVHDPGSGSP</sequence>
<organism evidence="2 3">
    <name type="scientific">Fusarium flagelliforme</name>
    <dbReference type="NCBI Taxonomy" id="2675880"/>
    <lineage>
        <taxon>Eukaryota</taxon>
        <taxon>Fungi</taxon>
        <taxon>Dikarya</taxon>
        <taxon>Ascomycota</taxon>
        <taxon>Pezizomycotina</taxon>
        <taxon>Sordariomycetes</taxon>
        <taxon>Hypocreomycetidae</taxon>
        <taxon>Hypocreales</taxon>
        <taxon>Nectriaceae</taxon>
        <taxon>Fusarium</taxon>
        <taxon>Fusarium incarnatum-equiseti species complex</taxon>
    </lineage>
</organism>
<keyword evidence="3" id="KW-1185">Reference proteome</keyword>
<evidence type="ECO:0000256" key="1">
    <source>
        <dbReference type="SAM" id="MobiDB-lite"/>
    </source>
</evidence>
<evidence type="ECO:0000313" key="2">
    <source>
        <dbReference type="EMBL" id="RFN43450.1"/>
    </source>
</evidence>
<feature type="compositionally biased region" description="Polar residues" evidence="1">
    <location>
        <begin position="177"/>
        <end position="191"/>
    </location>
</feature>
<name>A0A395M6F0_9HYPO</name>
<feature type="region of interest" description="Disordered" evidence="1">
    <location>
        <begin position="1"/>
        <end position="30"/>
    </location>
</feature>